<protein>
    <submittedName>
        <fullName evidence="2">Uncharacterized protein</fullName>
    </submittedName>
</protein>
<dbReference type="RefSeq" id="XP_003679654.1">
    <property type="nucleotide sequence ID" value="XM_003679606.1"/>
</dbReference>
<keyword evidence="3" id="KW-1185">Reference proteome</keyword>
<evidence type="ECO:0000313" key="2">
    <source>
        <dbReference type="EMBL" id="CCE90443.1"/>
    </source>
</evidence>
<dbReference type="AlphaFoldDB" id="G8ZP99"/>
<feature type="transmembrane region" description="Helical" evidence="1">
    <location>
        <begin position="26"/>
        <end position="46"/>
    </location>
</feature>
<proteinExistence type="predicted"/>
<keyword evidence="1" id="KW-0472">Membrane</keyword>
<dbReference type="OrthoDB" id="4043946at2759"/>
<dbReference type="Proteomes" id="UP000005627">
    <property type="component" value="Chromosome 2"/>
</dbReference>
<organism evidence="2 3">
    <name type="scientific">Torulaspora delbrueckii</name>
    <name type="common">Yeast</name>
    <name type="synonym">Candida colliculosa</name>
    <dbReference type="NCBI Taxonomy" id="4950"/>
    <lineage>
        <taxon>Eukaryota</taxon>
        <taxon>Fungi</taxon>
        <taxon>Dikarya</taxon>
        <taxon>Ascomycota</taxon>
        <taxon>Saccharomycotina</taxon>
        <taxon>Saccharomycetes</taxon>
        <taxon>Saccharomycetales</taxon>
        <taxon>Saccharomycetaceae</taxon>
        <taxon>Torulaspora</taxon>
    </lineage>
</organism>
<keyword evidence="1" id="KW-0812">Transmembrane</keyword>
<gene>
    <name evidence="2" type="primary">TDEL0B03140</name>
    <name evidence="2" type="ORF">TDEL_0B03140</name>
</gene>
<name>G8ZP99_TORDE</name>
<dbReference type="GeneID" id="11504443"/>
<dbReference type="KEGG" id="tdl:TDEL_0B03140"/>
<dbReference type="HOGENOM" id="CLU_2706548_0_0_1"/>
<dbReference type="InParanoid" id="G8ZP99"/>
<reference evidence="2 3" key="1">
    <citation type="journal article" date="2011" name="Proc. Natl. Acad. Sci. U.S.A.">
        <title>Evolutionary erosion of yeast sex chromosomes by mating-type switching accidents.</title>
        <authorList>
            <person name="Gordon J.L."/>
            <person name="Armisen D."/>
            <person name="Proux-Wera E."/>
            <person name="Oheigeartaigh S.S."/>
            <person name="Byrne K.P."/>
            <person name="Wolfe K.H."/>
        </authorList>
    </citation>
    <scope>NUCLEOTIDE SEQUENCE [LARGE SCALE GENOMIC DNA]</scope>
    <source>
        <strain evidence="3">ATCC 10662 / CBS 1146 / NBRC 0425 / NCYC 2629 / NRRL Y-866</strain>
    </source>
</reference>
<evidence type="ECO:0000256" key="1">
    <source>
        <dbReference type="SAM" id="Phobius"/>
    </source>
</evidence>
<evidence type="ECO:0000313" key="3">
    <source>
        <dbReference type="Proteomes" id="UP000005627"/>
    </source>
</evidence>
<accession>G8ZP99</accession>
<sequence>MSALRILLRRVTGGSSMPGGSKKMSMVYVAYLTLGVTLPFMLPAHMTQKVLNDSHTTTYKGRNNPRCIFARLI</sequence>
<dbReference type="EMBL" id="HE616743">
    <property type="protein sequence ID" value="CCE90443.1"/>
    <property type="molecule type" value="Genomic_DNA"/>
</dbReference>
<keyword evidence="1" id="KW-1133">Transmembrane helix</keyword>